<feature type="transmembrane region" description="Helical" evidence="10">
    <location>
        <begin position="6"/>
        <end position="25"/>
    </location>
</feature>
<keyword evidence="12" id="KW-1185">Reference proteome</keyword>
<evidence type="ECO:0000256" key="10">
    <source>
        <dbReference type="SAM" id="Phobius"/>
    </source>
</evidence>
<gene>
    <name evidence="11" type="ORF">Fmac_001890</name>
</gene>
<dbReference type="PRINTS" id="PR00385">
    <property type="entry name" value="P450"/>
</dbReference>
<evidence type="ECO:0000256" key="4">
    <source>
        <dbReference type="ARBA" id="ARBA00022723"/>
    </source>
</evidence>
<feature type="binding site" description="axial binding residue" evidence="8">
    <location>
        <position position="444"/>
    </location>
    <ligand>
        <name>heme</name>
        <dbReference type="ChEBI" id="CHEBI:30413"/>
    </ligand>
    <ligandPart>
        <name>Fe</name>
        <dbReference type="ChEBI" id="CHEBI:18248"/>
    </ligandPart>
</feature>
<keyword evidence="5 9" id="KW-0560">Oxidoreductase</keyword>
<keyword evidence="4 8" id="KW-0479">Metal-binding</keyword>
<comment type="similarity">
    <text evidence="2 9">Belongs to the cytochrome P450 family.</text>
</comment>
<dbReference type="EMBL" id="JBGMDY010000001">
    <property type="protein sequence ID" value="KAL2347890.1"/>
    <property type="molecule type" value="Genomic_DNA"/>
</dbReference>
<proteinExistence type="inferred from homology"/>
<keyword evidence="10" id="KW-0472">Membrane</keyword>
<dbReference type="GO" id="GO:0046872">
    <property type="term" value="F:metal ion binding"/>
    <property type="evidence" value="ECO:0007669"/>
    <property type="project" value="UniProtKB-KW"/>
</dbReference>
<dbReference type="PROSITE" id="PS00086">
    <property type="entry name" value="CYTOCHROME_P450"/>
    <property type="match status" value="1"/>
</dbReference>
<dbReference type="CDD" id="cd11072">
    <property type="entry name" value="CYP71-like"/>
    <property type="match status" value="1"/>
</dbReference>
<keyword evidence="10" id="KW-1133">Transmembrane helix</keyword>
<keyword evidence="6 8" id="KW-0408">Iron</keyword>
<dbReference type="InterPro" id="IPR002401">
    <property type="entry name" value="Cyt_P450_E_grp-I"/>
</dbReference>
<name>A0ABD1NIE1_9FABA</name>
<evidence type="ECO:0000256" key="1">
    <source>
        <dbReference type="ARBA" id="ARBA00001971"/>
    </source>
</evidence>
<sequence length="517" mass="58906">MDSKILNLLSLITPFFLCVIVALKLRRNVQKTKSSPNIPPGPWKLPIIGSIHHLITSTPHRKLSDLAKVYGPLMHLQLGEIFTIIVSSSEHAEEIMKTHDVNFASRPRMLLTDIVSYGYTNIAFAPYGNYWRQVRKLCTVHLLSQKRVKSFQSLRENEFTSLVTMLASHNGSPVNLTETVSSSIYNVVSRAIFGTKCEDREDFILLIKEAAPIAAGLNIADLFPSAKWLQLVTGLRPKIEKMQRQIERILENIINEHKETQSKAKGDHEDLVDVLLKFHDGNDRDQDICLTNNNIKAIMQDLFAAGGETSSNAINWAMAEMVKNPRVMKKAQVEVREVFDMKRRVDENCIDELKYLKSVVMETLRLHPPAPFLLPRENKHACEIGRYEVPVKTKVIINAWAIGRDPNYWTESEKFYPERFIDSSIDYNGRNFNFIPFGAGRRICPGITMAAANIEVALAFLLYHFDWKLPNGLESEDMDMTEVFGAAVRRKDDLYLIPVTSRPLLIYIVGENLLHMQ</sequence>
<dbReference type="PANTHER" id="PTHR47955">
    <property type="entry name" value="CYTOCHROME P450 FAMILY 71 PROTEIN"/>
    <property type="match status" value="1"/>
</dbReference>
<dbReference type="PANTHER" id="PTHR47955:SF8">
    <property type="entry name" value="CYTOCHROME P450 71D11-LIKE"/>
    <property type="match status" value="1"/>
</dbReference>
<dbReference type="InterPro" id="IPR001128">
    <property type="entry name" value="Cyt_P450"/>
</dbReference>
<dbReference type="GO" id="GO:0004497">
    <property type="term" value="F:monooxygenase activity"/>
    <property type="evidence" value="ECO:0007669"/>
    <property type="project" value="UniProtKB-KW"/>
</dbReference>
<reference evidence="11 12" key="1">
    <citation type="submission" date="2024-08" db="EMBL/GenBank/DDBJ databases">
        <title>Insights into the chromosomal genome structure of Flemingia macrophylla.</title>
        <authorList>
            <person name="Ding Y."/>
            <person name="Zhao Y."/>
            <person name="Bi W."/>
            <person name="Wu M."/>
            <person name="Zhao G."/>
            <person name="Gong Y."/>
            <person name="Li W."/>
            <person name="Zhang P."/>
        </authorList>
    </citation>
    <scope>NUCLEOTIDE SEQUENCE [LARGE SCALE GENOMIC DNA]</scope>
    <source>
        <strain evidence="11">DYQJB</strain>
        <tissue evidence="11">Leaf</tissue>
    </source>
</reference>
<evidence type="ECO:0000256" key="6">
    <source>
        <dbReference type="ARBA" id="ARBA00023004"/>
    </source>
</evidence>
<accession>A0ABD1NIE1</accession>
<evidence type="ECO:0008006" key="13">
    <source>
        <dbReference type="Google" id="ProtNLM"/>
    </source>
</evidence>
<evidence type="ECO:0000256" key="8">
    <source>
        <dbReference type="PIRSR" id="PIRSR602401-1"/>
    </source>
</evidence>
<evidence type="ECO:0000256" key="2">
    <source>
        <dbReference type="ARBA" id="ARBA00010617"/>
    </source>
</evidence>
<organism evidence="11 12">
    <name type="scientific">Flemingia macrophylla</name>
    <dbReference type="NCBI Taxonomy" id="520843"/>
    <lineage>
        <taxon>Eukaryota</taxon>
        <taxon>Viridiplantae</taxon>
        <taxon>Streptophyta</taxon>
        <taxon>Embryophyta</taxon>
        <taxon>Tracheophyta</taxon>
        <taxon>Spermatophyta</taxon>
        <taxon>Magnoliopsida</taxon>
        <taxon>eudicotyledons</taxon>
        <taxon>Gunneridae</taxon>
        <taxon>Pentapetalae</taxon>
        <taxon>rosids</taxon>
        <taxon>fabids</taxon>
        <taxon>Fabales</taxon>
        <taxon>Fabaceae</taxon>
        <taxon>Papilionoideae</taxon>
        <taxon>50 kb inversion clade</taxon>
        <taxon>NPAAA clade</taxon>
        <taxon>indigoferoid/millettioid clade</taxon>
        <taxon>Phaseoleae</taxon>
        <taxon>Flemingia</taxon>
    </lineage>
</organism>
<protein>
    <recommendedName>
        <fullName evidence="13">Cytochrome P450</fullName>
    </recommendedName>
</protein>
<comment type="cofactor">
    <cofactor evidence="1 8">
        <name>heme</name>
        <dbReference type="ChEBI" id="CHEBI:30413"/>
    </cofactor>
</comment>
<evidence type="ECO:0000256" key="9">
    <source>
        <dbReference type="RuleBase" id="RU000461"/>
    </source>
</evidence>
<dbReference type="Pfam" id="PF00067">
    <property type="entry name" value="p450"/>
    <property type="match status" value="1"/>
</dbReference>
<evidence type="ECO:0000256" key="5">
    <source>
        <dbReference type="ARBA" id="ARBA00023002"/>
    </source>
</evidence>
<evidence type="ECO:0000313" key="12">
    <source>
        <dbReference type="Proteomes" id="UP001603857"/>
    </source>
</evidence>
<comment type="caution">
    <text evidence="11">The sequence shown here is derived from an EMBL/GenBank/DDBJ whole genome shotgun (WGS) entry which is preliminary data.</text>
</comment>
<keyword evidence="7 9" id="KW-0503">Monooxygenase</keyword>
<dbReference type="FunFam" id="1.10.630.10:FF:000008">
    <property type="entry name" value="Cytochrome P450 71D8"/>
    <property type="match status" value="1"/>
</dbReference>
<dbReference type="InterPro" id="IPR036396">
    <property type="entry name" value="Cyt_P450_sf"/>
</dbReference>
<dbReference type="Proteomes" id="UP001603857">
    <property type="component" value="Unassembled WGS sequence"/>
</dbReference>
<keyword evidence="10" id="KW-0812">Transmembrane</keyword>
<dbReference type="AlphaFoldDB" id="A0ABD1NIE1"/>
<evidence type="ECO:0000313" key="11">
    <source>
        <dbReference type="EMBL" id="KAL2347890.1"/>
    </source>
</evidence>
<evidence type="ECO:0000256" key="7">
    <source>
        <dbReference type="ARBA" id="ARBA00023033"/>
    </source>
</evidence>
<dbReference type="SUPFAM" id="SSF48264">
    <property type="entry name" value="Cytochrome P450"/>
    <property type="match status" value="1"/>
</dbReference>
<dbReference type="PRINTS" id="PR00463">
    <property type="entry name" value="EP450I"/>
</dbReference>
<keyword evidence="3 8" id="KW-0349">Heme</keyword>
<evidence type="ECO:0000256" key="3">
    <source>
        <dbReference type="ARBA" id="ARBA00022617"/>
    </source>
</evidence>
<dbReference type="Gene3D" id="1.10.630.10">
    <property type="entry name" value="Cytochrome P450"/>
    <property type="match status" value="1"/>
</dbReference>
<dbReference type="InterPro" id="IPR017972">
    <property type="entry name" value="Cyt_P450_CS"/>
</dbReference>